<dbReference type="InterPro" id="IPR053160">
    <property type="entry name" value="MFS_DHA3_Transporter"/>
</dbReference>
<dbReference type="InterPro" id="IPR036259">
    <property type="entry name" value="MFS_trans_sf"/>
</dbReference>
<evidence type="ECO:0000313" key="8">
    <source>
        <dbReference type="Proteomes" id="UP000321408"/>
    </source>
</evidence>
<feature type="transmembrane region" description="Helical" evidence="5">
    <location>
        <begin position="154"/>
        <end position="173"/>
    </location>
</feature>
<keyword evidence="3 5" id="KW-1133">Transmembrane helix</keyword>
<dbReference type="PANTHER" id="PTHR23530:SF1">
    <property type="entry name" value="PERMEASE, MAJOR FACILITATOR SUPERFAMILY-RELATED"/>
    <property type="match status" value="1"/>
</dbReference>
<feature type="transmembrane region" description="Helical" evidence="5">
    <location>
        <begin position="227"/>
        <end position="249"/>
    </location>
</feature>
<dbReference type="PROSITE" id="PS00216">
    <property type="entry name" value="SUGAR_TRANSPORT_1"/>
    <property type="match status" value="1"/>
</dbReference>
<feature type="transmembrane region" description="Helical" evidence="5">
    <location>
        <begin position="351"/>
        <end position="372"/>
    </location>
</feature>
<evidence type="ECO:0000256" key="1">
    <source>
        <dbReference type="ARBA" id="ARBA00004141"/>
    </source>
</evidence>
<feature type="transmembrane region" description="Helical" evidence="5">
    <location>
        <begin position="384"/>
        <end position="406"/>
    </location>
</feature>
<comment type="subcellular location">
    <subcellularLocation>
        <location evidence="1">Membrane</location>
        <topology evidence="1">Multi-pass membrane protein</topology>
    </subcellularLocation>
</comment>
<proteinExistence type="predicted"/>
<reference evidence="7 8" key="1">
    <citation type="journal article" date="2020" name="Nature">
        <title>Isolation of an archaeon at the prokaryote-eukaryote interface.</title>
        <authorList>
            <person name="Imachi H."/>
            <person name="Nobu M.K."/>
            <person name="Nakahara N."/>
            <person name="Morono Y."/>
            <person name="Ogawara M."/>
            <person name="Takaki Y."/>
            <person name="Takano Y."/>
            <person name="Uematsu K."/>
            <person name="Ikuta T."/>
            <person name="Ito M."/>
            <person name="Matsui Y."/>
            <person name="Miyazaki M."/>
            <person name="Murata K."/>
            <person name="Saito Y."/>
            <person name="Sakai S."/>
            <person name="Song C."/>
            <person name="Tasumi E."/>
            <person name="Yamanaka Y."/>
            <person name="Yamaguchi T."/>
            <person name="Kamagata Y."/>
            <person name="Tamaki H."/>
            <person name="Takai K."/>
        </authorList>
    </citation>
    <scope>NUCLEOTIDE SEQUENCE [LARGE SCALE GENOMIC DNA]</scope>
    <source>
        <strain evidence="7 8">MK-D1</strain>
    </source>
</reference>
<dbReference type="OrthoDB" id="85689at2157"/>
<evidence type="ECO:0000259" key="6">
    <source>
        <dbReference type="PROSITE" id="PS50850"/>
    </source>
</evidence>
<feature type="domain" description="Major facilitator superfamily (MFS) profile" evidence="6">
    <location>
        <begin position="1"/>
        <end position="410"/>
    </location>
</feature>
<keyword evidence="2 5" id="KW-0812">Transmembrane</keyword>
<evidence type="ECO:0000256" key="3">
    <source>
        <dbReference type="ARBA" id="ARBA00022989"/>
    </source>
</evidence>
<protein>
    <submittedName>
        <fullName evidence="7">MFS transporter</fullName>
    </submittedName>
</protein>
<name>A0A5B9DGX9_9ARCH</name>
<reference evidence="7 8" key="2">
    <citation type="journal article" date="2024" name="Int. J. Syst. Evol. Microbiol.">
        <title>Promethearchaeum syntrophicum gen. nov., sp. nov., an anaerobic, obligately syntrophic archaeon, the first isolate of the lineage 'Asgard' archaea, and proposal of the new archaeal phylum Promethearchaeota phyl. nov. and kingdom Promethearchaeati regn. nov.</title>
        <authorList>
            <person name="Imachi H."/>
            <person name="Nobu M.K."/>
            <person name="Kato S."/>
            <person name="Takaki Y."/>
            <person name="Miyazaki M."/>
            <person name="Miyata M."/>
            <person name="Ogawara M."/>
            <person name="Saito Y."/>
            <person name="Sakai S."/>
            <person name="Tahara Y.O."/>
            <person name="Takano Y."/>
            <person name="Tasumi E."/>
            <person name="Uematsu K."/>
            <person name="Yoshimura T."/>
            <person name="Itoh T."/>
            <person name="Ohkuma M."/>
            <person name="Takai K."/>
        </authorList>
    </citation>
    <scope>NUCLEOTIDE SEQUENCE [LARGE SCALE GENOMIC DNA]</scope>
    <source>
        <strain evidence="7 8">MK-D1</strain>
    </source>
</reference>
<dbReference type="EMBL" id="CP042905">
    <property type="protein sequence ID" value="QEE18000.1"/>
    <property type="molecule type" value="Genomic_DNA"/>
</dbReference>
<dbReference type="PANTHER" id="PTHR23530">
    <property type="entry name" value="TRANSPORT PROTEIN-RELATED"/>
    <property type="match status" value="1"/>
</dbReference>
<dbReference type="InterPro" id="IPR005829">
    <property type="entry name" value="Sugar_transporter_CS"/>
</dbReference>
<dbReference type="RefSeq" id="WP_147664876.1">
    <property type="nucleotide sequence ID" value="NZ_CP042905.2"/>
</dbReference>
<dbReference type="Proteomes" id="UP000321408">
    <property type="component" value="Chromosome"/>
</dbReference>
<dbReference type="Pfam" id="PF07690">
    <property type="entry name" value="MFS_1"/>
    <property type="match status" value="1"/>
</dbReference>
<evidence type="ECO:0000256" key="4">
    <source>
        <dbReference type="ARBA" id="ARBA00023136"/>
    </source>
</evidence>
<dbReference type="GeneID" id="41331806"/>
<feature type="transmembrane region" description="Helical" evidence="5">
    <location>
        <begin position="85"/>
        <end position="104"/>
    </location>
</feature>
<dbReference type="GO" id="GO:0016020">
    <property type="term" value="C:membrane"/>
    <property type="evidence" value="ECO:0007669"/>
    <property type="project" value="UniProtKB-SubCell"/>
</dbReference>
<evidence type="ECO:0000256" key="2">
    <source>
        <dbReference type="ARBA" id="ARBA00022692"/>
    </source>
</evidence>
<dbReference type="InterPro" id="IPR020846">
    <property type="entry name" value="MFS_dom"/>
</dbReference>
<organism evidence="7 8">
    <name type="scientific">Promethearchaeum syntrophicum</name>
    <dbReference type="NCBI Taxonomy" id="2594042"/>
    <lineage>
        <taxon>Archaea</taxon>
        <taxon>Promethearchaeati</taxon>
        <taxon>Promethearchaeota</taxon>
        <taxon>Promethearchaeia</taxon>
        <taxon>Promethearchaeales</taxon>
        <taxon>Promethearchaeaceae</taxon>
        <taxon>Promethearchaeum</taxon>
    </lineage>
</organism>
<dbReference type="InterPro" id="IPR011701">
    <property type="entry name" value="MFS"/>
</dbReference>
<dbReference type="AlphaFoldDB" id="A0A5B9DGX9"/>
<dbReference type="GO" id="GO:0022857">
    <property type="term" value="F:transmembrane transporter activity"/>
    <property type="evidence" value="ECO:0007669"/>
    <property type="project" value="InterPro"/>
</dbReference>
<keyword evidence="8" id="KW-1185">Reference proteome</keyword>
<dbReference type="PROSITE" id="PS50850">
    <property type="entry name" value="MFS"/>
    <property type="match status" value="1"/>
</dbReference>
<dbReference type="KEGG" id="psyt:DSAG12_03838"/>
<dbReference type="SUPFAM" id="SSF103473">
    <property type="entry name" value="MFS general substrate transporter"/>
    <property type="match status" value="1"/>
</dbReference>
<feature type="transmembrane region" description="Helical" evidence="5">
    <location>
        <begin position="293"/>
        <end position="312"/>
    </location>
</feature>
<feature type="transmembrane region" description="Helical" evidence="5">
    <location>
        <begin position="58"/>
        <end position="78"/>
    </location>
</feature>
<feature type="transmembrane region" description="Helical" evidence="5">
    <location>
        <begin position="261"/>
        <end position="281"/>
    </location>
</feature>
<evidence type="ECO:0000313" key="7">
    <source>
        <dbReference type="EMBL" id="QEE18000.1"/>
    </source>
</evidence>
<accession>A0A5B9DGX9</accession>
<feature type="transmembrane region" description="Helical" evidence="5">
    <location>
        <begin position="110"/>
        <end position="133"/>
    </location>
</feature>
<keyword evidence="4 5" id="KW-0472">Membrane</keyword>
<evidence type="ECO:0000256" key="5">
    <source>
        <dbReference type="SAM" id="Phobius"/>
    </source>
</evidence>
<feature type="transmembrane region" description="Helical" evidence="5">
    <location>
        <begin position="26"/>
        <end position="46"/>
    </location>
</feature>
<sequence length="422" mass="47768">MTNTDEIVSTSIKMNKHPMEKNITKYFIAMFFRNLWISMPVGIIYFQERGLNFFEMGVLEAIVSGIVFLSDIPSGAFADIFGRKLSTGLGMFLWGLSLVLMGVFSTFNGFVITMILMGFGDSFISGAVNALFYDSLKQMNKEQDYLKYTGKREVITAVALILSAILGSVLYTIHITLPFYAHGIALIVASAIVFTMKEPIPSESSKTIAAQYKLIVKSLGFVWKNKIVRFITIFWVLVLTIPMLFVNLMEQLYLVEINIPVIYFGIIFAFTRGVIGFFAPLRYKIEKKFGEKGSFYGITVIFGVMFFLMVIITQYISLGFLFILFFTRDYTWTILDKYANDHIPSDRRATVLSIINFLLNMVYMGMALLIGYSLDHLGIFGLNSLLSTMLMLGLATFAILIPFLSFNYKKLNLDKKNSSAEE</sequence>
<gene>
    <name evidence="7" type="ORF">DSAG12_03838</name>
</gene>
<dbReference type="Gene3D" id="1.20.1250.20">
    <property type="entry name" value="MFS general substrate transporter like domains"/>
    <property type="match status" value="1"/>
</dbReference>